<evidence type="ECO:0000313" key="2">
    <source>
        <dbReference type="EMBL" id="MCI86244.1"/>
    </source>
</evidence>
<feature type="region of interest" description="Disordered" evidence="1">
    <location>
        <begin position="1"/>
        <end position="45"/>
    </location>
</feature>
<feature type="non-terminal residue" evidence="2">
    <location>
        <position position="71"/>
    </location>
</feature>
<sequence length="71" mass="7290">DATAEGDATDALLSPAKKNRATRSTTGRSLPLQGGSSQSLTAGGDTAAQEFTEVVAENLQVPRPVCCKKSK</sequence>
<name>A0A392VCY5_9FABA</name>
<protein>
    <submittedName>
        <fullName evidence="2">Uncharacterized protein</fullName>
    </submittedName>
</protein>
<feature type="non-terminal residue" evidence="2">
    <location>
        <position position="1"/>
    </location>
</feature>
<evidence type="ECO:0000313" key="3">
    <source>
        <dbReference type="Proteomes" id="UP000265520"/>
    </source>
</evidence>
<dbReference type="EMBL" id="LXQA011135105">
    <property type="protein sequence ID" value="MCI86244.1"/>
    <property type="molecule type" value="Genomic_DNA"/>
</dbReference>
<comment type="caution">
    <text evidence="2">The sequence shown here is derived from an EMBL/GenBank/DDBJ whole genome shotgun (WGS) entry which is preliminary data.</text>
</comment>
<dbReference type="AlphaFoldDB" id="A0A392VCY5"/>
<reference evidence="2 3" key="1">
    <citation type="journal article" date="2018" name="Front. Plant Sci.">
        <title>Red Clover (Trifolium pratense) and Zigzag Clover (T. medium) - A Picture of Genomic Similarities and Differences.</title>
        <authorList>
            <person name="Dluhosova J."/>
            <person name="Istvanek J."/>
            <person name="Nedelnik J."/>
            <person name="Repkova J."/>
        </authorList>
    </citation>
    <scope>NUCLEOTIDE SEQUENCE [LARGE SCALE GENOMIC DNA]</scope>
    <source>
        <strain evidence="3">cv. 10/8</strain>
        <tissue evidence="2">Leaf</tissue>
    </source>
</reference>
<keyword evidence="3" id="KW-1185">Reference proteome</keyword>
<evidence type="ECO:0000256" key="1">
    <source>
        <dbReference type="SAM" id="MobiDB-lite"/>
    </source>
</evidence>
<accession>A0A392VCY5</accession>
<organism evidence="2 3">
    <name type="scientific">Trifolium medium</name>
    <dbReference type="NCBI Taxonomy" id="97028"/>
    <lineage>
        <taxon>Eukaryota</taxon>
        <taxon>Viridiplantae</taxon>
        <taxon>Streptophyta</taxon>
        <taxon>Embryophyta</taxon>
        <taxon>Tracheophyta</taxon>
        <taxon>Spermatophyta</taxon>
        <taxon>Magnoliopsida</taxon>
        <taxon>eudicotyledons</taxon>
        <taxon>Gunneridae</taxon>
        <taxon>Pentapetalae</taxon>
        <taxon>rosids</taxon>
        <taxon>fabids</taxon>
        <taxon>Fabales</taxon>
        <taxon>Fabaceae</taxon>
        <taxon>Papilionoideae</taxon>
        <taxon>50 kb inversion clade</taxon>
        <taxon>NPAAA clade</taxon>
        <taxon>Hologalegina</taxon>
        <taxon>IRL clade</taxon>
        <taxon>Trifolieae</taxon>
        <taxon>Trifolium</taxon>
    </lineage>
</organism>
<proteinExistence type="predicted"/>
<feature type="compositionally biased region" description="Low complexity" evidence="1">
    <location>
        <begin position="29"/>
        <end position="40"/>
    </location>
</feature>
<dbReference type="Proteomes" id="UP000265520">
    <property type="component" value="Unassembled WGS sequence"/>
</dbReference>